<proteinExistence type="predicted"/>
<dbReference type="Gene3D" id="3.40.50.1000">
    <property type="entry name" value="HAD superfamily/HAD-like"/>
    <property type="match status" value="1"/>
</dbReference>
<dbReference type="PANTHER" id="PTHR46193:SF18">
    <property type="entry name" value="HEXITOL PHOSPHATASE B"/>
    <property type="match status" value="1"/>
</dbReference>
<evidence type="ECO:0008006" key="6">
    <source>
        <dbReference type="Google" id="ProtNLM"/>
    </source>
</evidence>
<comment type="cofactor">
    <cofactor evidence="1">
        <name>Mg(2+)</name>
        <dbReference type="ChEBI" id="CHEBI:18420"/>
    </cofactor>
</comment>
<keyword evidence="4" id="KW-0119">Carbohydrate metabolism</keyword>
<dbReference type="PANTHER" id="PTHR46193">
    <property type="entry name" value="6-PHOSPHOGLUCONATE PHOSPHATASE"/>
    <property type="match status" value="1"/>
</dbReference>
<dbReference type="SFLD" id="SFLDG01129">
    <property type="entry name" value="C1.5:_HAD__Beta-PGM__Phosphata"/>
    <property type="match status" value="1"/>
</dbReference>
<dbReference type="EMBL" id="HBIU01026154">
    <property type="protein sequence ID" value="CAE0633382.1"/>
    <property type="molecule type" value="Transcribed_RNA"/>
</dbReference>
<dbReference type="NCBIfam" id="TIGR01509">
    <property type="entry name" value="HAD-SF-IA-v3"/>
    <property type="match status" value="1"/>
</dbReference>
<evidence type="ECO:0000256" key="1">
    <source>
        <dbReference type="ARBA" id="ARBA00001946"/>
    </source>
</evidence>
<dbReference type="GO" id="GO:0046872">
    <property type="term" value="F:metal ion binding"/>
    <property type="evidence" value="ECO:0007669"/>
    <property type="project" value="UniProtKB-KW"/>
</dbReference>
<name>A0A6V1QDF9_HETAK</name>
<evidence type="ECO:0000313" key="5">
    <source>
        <dbReference type="EMBL" id="CAE0633382.1"/>
    </source>
</evidence>
<evidence type="ECO:0000256" key="2">
    <source>
        <dbReference type="ARBA" id="ARBA00022723"/>
    </source>
</evidence>
<protein>
    <recommendedName>
        <fullName evidence="6">Riboflavin kinase</fullName>
    </recommendedName>
</protein>
<sequence>MDSHQAKDLVILFDLDGTLSDSDGIHLKVFQDFLAPHGFKVDEEFFMKNIHGGQNVDIFGRLFPQMTIEEINVMSEEKEELFRSIVRAGGALRPVPGAVEFLQWLEGQGIRRAFVTNAPRANAECMLEALDIARYGEALVIGDECARGKPHPDPYLEGARRVGAPMARCAVFEDSPSGARSGLAAGACALIGVCTTLTPTKMKEEIGASFTISNYSDDNGLREYILNLRQQIMQHHQGEEGGGGEETKNRTVEKQEVVMMDNDDVVVASAEAPVDVVAPPS</sequence>
<evidence type="ECO:0000256" key="3">
    <source>
        <dbReference type="ARBA" id="ARBA00022842"/>
    </source>
</evidence>
<accession>A0A6V1QDF9</accession>
<evidence type="ECO:0000256" key="4">
    <source>
        <dbReference type="ARBA" id="ARBA00023277"/>
    </source>
</evidence>
<dbReference type="AlphaFoldDB" id="A0A6V1QDF9"/>
<reference evidence="5" key="1">
    <citation type="submission" date="2021-01" db="EMBL/GenBank/DDBJ databases">
        <authorList>
            <person name="Corre E."/>
            <person name="Pelletier E."/>
            <person name="Niang G."/>
            <person name="Scheremetjew M."/>
            <person name="Finn R."/>
            <person name="Kale V."/>
            <person name="Holt S."/>
            <person name="Cochrane G."/>
            <person name="Meng A."/>
            <person name="Brown T."/>
            <person name="Cohen L."/>
        </authorList>
    </citation>
    <scope>NUCLEOTIDE SEQUENCE</scope>
    <source>
        <strain evidence="5">CCMP3107</strain>
    </source>
</reference>
<dbReference type="Pfam" id="PF00702">
    <property type="entry name" value="Hydrolase"/>
    <property type="match status" value="1"/>
</dbReference>
<dbReference type="GO" id="GO:0003824">
    <property type="term" value="F:catalytic activity"/>
    <property type="evidence" value="ECO:0007669"/>
    <property type="project" value="UniProtKB-ARBA"/>
</dbReference>
<dbReference type="InterPro" id="IPR036412">
    <property type="entry name" value="HAD-like_sf"/>
</dbReference>
<gene>
    <name evidence="5" type="ORF">HAKA00212_LOCUS12095</name>
</gene>
<organism evidence="5">
    <name type="scientific">Heterosigma akashiwo</name>
    <name type="common">Chromophytic alga</name>
    <name type="synonym">Heterosigma carterae</name>
    <dbReference type="NCBI Taxonomy" id="2829"/>
    <lineage>
        <taxon>Eukaryota</taxon>
        <taxon>Sar</taxon>
        <taxon>Stramenopiles</taxon>
        <taxon>Ochrophyta</taxon>
        <taxon>Raphidophyceae</taxon>
        <taxon>Chattonellales</taxon>
        <taxon>Chattonellaceae</taxon>
        <taxon>Heterosigma</taxon>
    </lineage>
</organism>
<dbReference type="SFLD" id="SFLDS00003">
    <property type="entry name" value="Haloacid_Dehalogenase"/>
    <property type="match status" value="1"/>
</dbReference>
<dbReference type="Gene3D" id="1.10.150.240">
    <property type="entry name" value="Putative phosphatase, domain 2"/>
    <property type="match status" value="1"/>
</dbReference>
<dbReference type="InterPro" id="IPR006439">
    <property type="entry name" value="HAD-SF_hydro_IA"/>
</dbReference>
<keyword evidence="2" id="KW-0479">Metal-binding</keyword>
<dbReference type="InterPro" id="IPR023214">
    <property type="entry name" value="HAD_sf"/>
</dbReference>
<keyword evidence="3" id="KW-0460">Magnesium</keyword>
<dbReference type="InterPro" id="IPR023198">
    <property type="entry name" value="PGP-like_dom2"/>
</dbReference>
<dbReference type="InterPro" id="IPR051600">
    <property type="entry name" value="Beta-PGM-like"/>
</dbReference>
<dbReference type="SUPFAM" id="SSF56784">
    <property type="entry name" value="HAD-like"/>
    <property type="match status" value="1"/>
</dbReference>
<dbReference type="SFLD" id="SFLDG01135">
    <property type="entry name" value="C1.5.6:_HAD__Beta-PGM__Phospha"/>
    <property type="match status" value="1"/>
</dbReference>